<dbReference type="CDD" id="cd14852">
    <property type="entry name" value="LD-carboxypeptidase"/>
    <property type="match status" value="1"/>
</dbReference>
<dbReference type="SUPFAM" id="SSF55166">
    <property type="entry name" value="Hedgehog/DD-peptidase"/>
    <property type="match status" value="1"/>
</dbReference>
<dbReference type="RefSeq" id="WP_307362925.1">
    <property type="nucleotide sequence ID" value="NZ_JAUSTB010000027.1"/>
</dbReference>
<dbReference type="PANTHER" id="PTHR34385">
    <property type="entry name" value="D-ALANYL-D-ALANINE CARBOXYPEPTIDASE"/>
    <property type="match status" value="1"/>
</dbReference>
<gene>
    <name evidence="2" type="ORF">J2T23_004003</name>
</gene>
<accession>A0AAJ1SXL6</accession>
<dbReference type="InterPro" id="IPR009045">
    <property type="entry name" value="Zn_M74/Hedgehog-like"/>
</dbReference>
<sequence length="114" mass="12118">MYDGHVGAVGSAAAAAVSAYPSYSEHHTGWPIDIGDGGGACSFEPCFADQPAATWASANAHRFGFVIRYPAGAEADTGYSFEPWHLRYVGVDAATEIHDQGITLEEFTTRHSPN</sequence>
<dbReference type="Pfam" id="PF02557">
    <property type="entry name" value="VanY"/>
    <property type="match status" value="1"/>
</dbReference>
<dbReference type="EMBL" id="JAUSTB010000027">
    <property type="protein sequence ID" value="MDQ0148074.1"/>
    <property type="molecule type" value="Genomic_DNA"/>
</dbReference>
<name>A0AAJ1SXL6_9MICC</name>
<dbReference type="InterPro" id="IPR058193">
    <property type="entry name" value="VanY/YodJ_core_dom"/>
</dbReference>
<protein>
    <submittedName>
        <fullName evidence="2">LAS superfamily LD-carboxypeptidase LdcB</fullName>
    </submittedName>
</protein>
<dbReference type="GO" id="GO:0008233">
    <property type="term" value="F:peptidase activity"/>
    <property type="evidence" value="ECO:0007669"/>
    <property type="project" value="InterPro"/>
</dbReference>
<evidence type="ECO:0000259" key="1">
    <source>
        <dbReference type="Pfam" id="PF02557"/>
    </source>
</evidence>
<keyword evidence="3" id="KW-1185">Reference proteome</keyword>
<dbReference type="Gene3D" id="3.30.1380.10">
    <property type="match status" value="1"/>
</dbReference>
<dbReference type="GO" id="GO:0006508">
    <property type="term" value="P:proteolysis"/>
    <property type="evidence" value="ECO:0007669"/>
    <property type="project" value="InterPro"/>
</dbReference>
<dbReference type="AlphaFoldDB" id="A0AAJ1SXL6"/>
<comment type="caution">
    <text evidence="2">The sequence shown here is derived from an EMBL/GenBank/DDBJ whole genome shotgun (WGS) entry which is preliminary data.</text>
</comment>
<dbReference type="PANTHER" id="PTHR34385:SF1">
    <property type="entry name" value="PEPTIDOGLYCAN L-ALANYL-D-GLUTAMATE ENDOPEPTIDASE CWLK"/>
    <property type="match status" value="1"/>
</dbReference>
<organism evidence="2 3">
    <name type="scientific">Pseudarthrobacter niigatensis</name>
    <dbReference type="NCBI Taxonomy" id="369935"/>
    <lineage>
        <taxon>Bacteria</taxon>
        <taxon>Bacillati</taxon>
        <taxon>Actinomycetota</taxon>
        <taxon>Actinomycetes</taxon>
        <taxon>Micrococcales</taxon>
        <taxon>Micrococcaceae</taxon>
        <taxon>Pseudarthrobacter</taxon>
    </lineage>
</organism>
<dbReference type="InterPro" id="IPR052179">
    <property type="entry name" value="DD-CPase-like"/>
</dbReference>
<reference evidence="2 3" key="1">
    <citation type="submission" date="2023-07" db="EMBL/GenBank/DDBJ databases">
        <title>Sorghum-associated microbial communities from plants grown in Nebraska, USA.</title>
        <authorList>
            <person name="Schachtman D."/>
        </authorList>
    </citation>
    <scope>NUCLEOTIDE SEQUENCE [LARGE SCALE GENOMIC DNA]</scope>
    <source>
        <strain evidence="2 3">DS1001</strain>
    </source>
</reference>
<dbReference type="Proteomes" id="UP001239267">
    <property type="component" value="Unassembled WGS sequence"/>
</dbReference>
<feature type="domain" description="D-alanyl-D-alanine carboxypeptidase-like core" evidence="1">
    <location>
        <begin position="9"/>
        <end position="90"/>
    </location>
</feature>
<evidence type="ECO:0000313" key="3">
    <source>
        <dbReference type="Proteomes" id="UP001239267"/>
    </source>
</evidence>
<dbReference type="InterPro" id="IPR003709">
    <property type="entry name" value="VanY-like_core_dom"/>
</dbReference>
<evidence type="ECO:0000313" key="2">
    <source>
        <dbReference type="EMBL" id="MDQ0148074.1"/>
    </source>
</evidence>
<proteinExistence type="predicted"/>